<sequence>MGSQWDADRFYKKSKREGYRSRAAYKLLDIQKRFEIIRSDDNVVDLGAAPGSWLQVLRDLTDGKVIGVDLNPIAPVEGVITIKGDFTTEKIQSRILSHVDFVNVVVCDASPKLSGQKSYDQARAIALSELALKYACLILKPGGNFVVKSFQGEMFKELLDEARRNFYSVKVYRTKATRRGSSEAYIVAKNFRGFRDASD</sequence>
<organism evidence="8 9">
    <name type="scientific">Methanochimaera problematica</name>
    <dbReference type="NCBI Taxonomy" id="2609417"/>
    <lineage>
        <taxon>Archaea</taxon>
        <taxon>Methanobacteriati</taxon>
        <taxon>Methanobacteriota</taxon>
        <taxon>Stenosarchaea group</taxon>
        <taxon>Methanomicrobia</taxon>
        <taxon>Methanomicrobiales</taxon>
        <taxon>Methanomicrobiaceae</taxon>
        <taxon>Methanochimaera</taxon>
    </lineage>
</organism>
<dbReference type="RefSeq" id="WP_317137832.1">
    <property type="nucleotide sequence ID" value="NZ_CP043875.1"/>
</dbReference>
<dbReference type="PIRSF" id="PIRSF005461">
    <property type="entry name" value="23S_rRNA_mtase"/>
    <property type="match status" value="1"/>
</dbReference>
<dbReference type="Proteomes" id="UP001301797">
    <property type="component" value="Chromosome"/>
</dbReference>
<gene>
    <name evidence="5" type="primary">rlmE</name>
    <name evidence="8" type="ORF">F1737_05740</name>
</gene>
<keyword evidence="1 5" id="KW-0698">rRNA processing</keyword>
<dbReference type="GO" id="GO:0008650">
    <property type="term" value="F:rRNA (uridine-2'-O-)-methyltransferase activity"/>
    <property type="evidence" value="ECO:0007669"/>
    <property type="project" value="UniProtKB-UniRule"/>
</dbReference>
<evidence type="ECO:0000256" key="6">
    <source>
        <dbReference type="PIRSR" id="PIRSR005461-1"/>
    </source>
</evidence>
<dbReference type="PANTHER" id="PTHR10920:SF13">
    <property type="entry name" value="PRE-RRNA 2'-O-RIBOSE RNA METHYLTRANSFERASE FTSJ3"/>
    <property type="match status" value="1"/>
</dbReference>
<feature type="binding site" evidence="5">
    <location>
        <position position="108"/>
    </location>
    <ligand>
        <name>S-adenosyl-L-methionine</name>
        <dbReference type="ChEBI" id="CHEBI:59789"/>
    </ligand>
</feature>
<dbReference type="SUPFAM" id="SSF53335">
    <property type="entry name" value="S-adenosyl-L-methionine-dependent methyltransferases"/>
    <property type="match status" value="1"/>
</dbReference>
<evidence type="ECO:0000256" key="2">
    <source>
        <dbReference type="ARBA" id="ARBA00022603"/>
    </source>
</evidence>
<protein>
    <recommendedName>
        <fullName evidence="5">Ribosomal RNA large subunit methyltransferase E</fullName>
        <ecNumber evidence="5">2.1.1.166</ecNumber>
    </recommendedName>
    <alternativeName>
        <fullName evidence="5">23S rRNA Um2552 methyltransferase</fullName>
    </alternativeName>
    <alternativeName>
        <fullName evidence="5">rRNA (uridine-2'-O-)-methyltransferase</fullName>
    </alternativeName>
</protein>
<name>A0AA97I4E1_9EURY</name>
<evidence type="ECO:0000259" key="7">
    <source>
        <dbReference type="Pfam" id="PF01728"/>
    </source>
</evidence>
<accession>A0AA97I4E1</accession>
<keyword evidence="5" id="KW-0963">Cytoplasm</keyword>
<feature type="binding site" evidence="5">
    <location>
        <position position="53"/>
    </location>
    <ligand>
        <name>S-adenosyl-L-methionine</name>
        <dbReference type="ChEBI" id="CHEBI:59789"/>
    </ligand>
</feature>
<dbReference type="InterPro" id="IPR002877">
    <property type="entry name" value="RNA_MeTrfase_FtsJ_dom"/>
</dbReference>
<comment type="similarity">
    <text evidence="5">Belongs to the class I-like SAM-binding methyltransferase superfamily. RNA methyltransferase RlmE family.</text>
</comment>
<feature type="binding site" evidence="5">
    <location>
        <position position="51"/>
    </location>
    <ligand>
        <name>S-adenosyl-L-methionine</name>
        <dbReference type="ChEBI" id="CHEBI:59789"/>
    </ligand>
</feature>
<feature type="binding site" evidence="5">
    <location>
        <position position="69"/>
    </location>
    <ligand>
        <name>S-adenosyl-L-methionine</name>
        <dbReference type="ChEBI" id="CHEBI:59789"/>
    </ligand>
</feature>
<reference evidence="8 9" key="1">
    <citation type="submission" date="2019-09" db="EMBL/GenBank/DDBJ databases">
        <title>The complete genome of Methanoplanus sp. FWC-SCC4.</title>
        <authorList>
            <person name="Chen S.-C."/>
            <person name="Zhou Y.-Z."/>
            <person name="Lai M.-C."/>
        </authorList>
    </citation>
    <scope>NUCLEOTIDE SEQUENCE [LARGE SCALE GENOMIC DNA]</scope>
    <source>
        <strain evidence="8 9">FWC-SCC4</strain>
    </source>
</reference>
<dbReference type="GeneID" id="85229662"/>
<dbReference type="InterPro" id="IPR029063">
    <property type="entry name" value="SAM-dependent_MTases_sf"/>
</dbReference>
<comment type="function">
    <text evidence="5">Specifically methylates the uridine in position 2552 of 23S rRNA at the 2'-O position of the ribose in the fully assembled 50S ribosomal subunit.</text>
</comment>
<keyword evidence="4 5" id="KW-0949">S-adenosyl-L-methionine</keyword>
<dbReference type="PANTHER" id="PTHR10920">
    <property type="entry name" value="RIBOSOMAL RNA METHYLTRANSFERASE"/>
    <property type="match status" value="1"/>
</dbReference>
<dbReference type="EMBL" id="CP043875">
    <property type="protein sequence ID" value="WOF16246.1"/>
    <property type="molecule type" value="Genomic_DNA"/>
</dbReference>
<comment type="catalytic activity">
    <reaction evidence="5">
        <text>uridine(2552) in 23S rRNA + S-adenosyl-L-methionine = 2'-O-methyluridine(2552) in 23S rRNA + S-adenosyl-L-homocysteine + H(+)</text>
        <dbReference type="Rhea" id="RHEA:42720"/>
        <dbReference type="Rhea" id="RHEA-COMP:10202"/>
        <dbReference type="Rhea" id="RHEA-COMP:10203"/>
        <dbReference type="ChEBI" id="CHEBI:15378"/>
        <dbReference type="ChEBI" id="CHEBI:57856"/>
        <dbReference type="ChEBI" id="CHEBI:59789"/>
        <dbReference type="ChEBI" id="CHEBI:65315"/>
        <dbReference type="ChEBI" id="CHEBI:74478"/>
        <dbReference type="EC" id="2.1.1.166"/>
    </reaction>
</comment>
<evidence type="ECO:0000256" key="4">
    <source>
        <dbReference type="ARBA" id="ARBA00022691"/>
    </source>
</evidence>
<dbReference type="InterPro" id="IPR015507">
    <property type="entry name" value="rRNA-MeTfrase_E"/>
</dbReference>
<dbReference type="KEGG" id="mefw:F1737_05740"/>
<evidence type="ECO:0000313" key="8">
    <source>
        <dbReference type="EMBL" id="WOF16246.1"/>
    </source>
</evidence>
<feature type="active site" description="Proton acceptor" evidence="5 6">
    <location>
        <position position="148"/>
    </location>
</feature>
<evidence type="ECO:0000256" key="1">
    <source>
        <dbReference type="ARBA" id="ARBA00022552"/>
    </source>
</evidence>
<dbReference type="GO" id="GO:0005737">
    <property type="term" value="C:cytoplasm"/>
    <property type="evidence" value="ECO:0007669"/>
    <property type="project" value="UniProtKB-SubCell"/>
</dbReference>
<dbReference type="Gene3D" id="3.40.50.150">
    <property type="entry name" value="Vaccinia Virus protein VP39"/>
    <property type="match status" value="1"/>
</dbReference>
<keyword evidence="3 5" id="KW-0808">Transferase</keyword>
<feature type="domain" description="Ribosomal RNA methyltransferase FtsJ" evidence="7">
    <location>
        <begin position="19"/>
        <end position="191"/>
    </location>
</feature>
<dbReference type="HAMAP" id="MF_01547">
    <property type="entry name" value="RNA_methyltr_E"/>
    <property type="match status" value="1"/>
</dbReference>
<evidence type="ECO:0000256" key="3">
    <source>
        <dbReference type="ARBA" id="ARBA00022679"/>
    </source>
</evidence>
<dbReference type="EC" id="2.1.1.166" evidence="5"/>
<evidence type="ECO:0000256" key="5">
    <source>
        <dbReference type="HAMAP-Rule" id="MF_01547"/>
    </source>
</evidence>
<proteinExistence type="inferred from homology"/>
<keyword evidence="9" id="KW-1185">Reference proteome</keyword>
<feature type="binding site" evidence="5">
    <location>
        <position position="85"/>
    </location>
    <ligand>
        <name>S-adenosyl-L-methionine</name>
        <dbReference type="ChEBI" id="CHEBI:59789"/>
    </ligand>
</feature>
<comment type="subcellular location">
    <subcellularLocation>
        <location evidence="5">Cytoplasm</location>
    </subcellularLocation>
</comment>
<evidence type="ECO:0000313" key="9">
    <source>
        <dbReference type="Proteomes" id="UP001301797"/>
    </source>
</evidence>
<dbReference type="AlphaFoldDB" id="A0AA97I4E1"/>
<keyword evidence="2 5" id="KW-0489">Methyltransferase</keyword>
<dbReference type="Pfam" id="PF01728">
    <property type="entry name" value="FtsJ"/>
    <property type="match status" value="1"/>
</dbReference>
<dbReference type="InterPro" id="IPR050082">
    <property type="entry name" value="RNA_methyltr_RlmE"/>
</dbReference>